<gene>
    <name evidence="1" type="ORF">BC751_3317</name>
</gene>
<dbReference type="AlphaFoldDB" id="A0A4V2F6W1"/>
<accession>A0A4V2F6W1</accession>
<name>A0A4V2F6W1_9BACT</name>
<dbReference type="EMBL" id="SGXG01000001">
    <property type="protein sequence ID" value="RZS97699.1"/>
    <property type="molecule type" value="Genomic_DNA"/>
</dbReference>
<organism evidence="1 2">
    <name type="scientific">Cecembia calidifontis</name>
    <dbReference type="NCBI Taxonomy" id="1187080"/>
    <lineage>
        <taxon>Bacteria</taxon>
        <taxon>Pseudomonadati</taxon>
        <taxon>Bacteroidota</taxon>
        <taxon>Cytophagia</taxon>
        <taxon>Cytophagales</taxon>
        <taxon>Cyclobacteriaceae</taxon>
        <taxon>Cecembia</taxon>
    </lineage>
</organism>
<reference evidence="1 2" key="1">
    <citation type="submission" date="2019-02" db="EMBL/GenBank/DDBJ databases">
        <title>Genomic Encyclopedia of Archaeal and Bacterial Type Strains, Phase II (KMG-II): from individual species to whole genera.</title>
        <authorList>
            <person name="Goeker M."/>
        </authorList>
    </citation>
    <scope>NUCLEOTIDE SEQUENCE [LARGE SCALE GENOMIC DNA]</scope>
    <source>
        <strain evidence="1 2">DSM 21411</strain>
    </source>
</reference>
<evidence type="ECO:0000313" key="1">
    <source>
        <dbReference type="EMBL" id="RZS97699.1"/>
    </source>
</evidence>
<proteinExistence type="predicted"/>
<protein>
    <submittedName>
        <fullName evidence="1">Uncharacterized protein</fullName>
    </submittedName>
</protein>
<sequence length="41" mass="4585">MLCPYLFEQFIHGISTSNPGKLNINLLPDNVKKKIYFGSSG</sequence>
<dbReference type="Proteomes" id="UP000292209">
    <property type="component" value="Unassembled WGS sequence"/>
</dbReference>
<evidence type="ECO:0000313" key="2">
    <source>
        <dbReference type="Proteomes" id="UP000292209"/>
    </source>
</evidence>
<comment type="caution">
    <text evidence="1">The sequence shown here is derived from an EMBL/GenBank/DDBJ whole genome shotgun (WGS) entry which is preliminary data.</text>
</comment>
<keyword evidence="2" id="KW-1185">Reference proteome</keyword>